<name>A0ABX0GSH3_9ACTN</name>
<dbReference type="Pfam" id="PF19461">
    <property type="entry name" value="DUF5998"/>
    <property type="match status" value="1"/>
</dbReference>
<organism evidence="1 2">
    <name type="scientific">Motilibacter deserti</name>
    <dbReference type="NCBI Taxonomy" id="2714956"/>
    <lineage>
        <taxon>Bacteria</taxon>
        <taxon>Bacillati</taxon>
        <taxon>Actinomycetota</taxon>
        <taxon>Actinomycetes</taxon>
        <taxon>Motilibacterales</taxon>
        <taxon>Motilibacteraceae</taxon>
        <taxon>Motilibacter</taxon>
    </lineage>
</organism>
<dbReference type="EMBL" id="JAANNP010000003">
    <property type="protein sequence ID" value="NHC13819.1"/>
    <property type="molecule type" value="Genomic_DNA"/>
</dbReference>
<comment type="caution">
    <text evidence="1">The sequence shown here is derived from an EMBL/GenBank/DDBJ whole genome shotgun (WGS) entry which is preliminary data.</text>
</comment>
<dbReference type="InterPro" id="IPR046040">
    <property type="entry name" value="DUF5998"/>
</dbReference>
<gene>
    <name evidence="1" type="ORF">G9H71_08500</name>
</gene>
<evidence type="ECO:0000313" key="1">
    <source>
        <dbReference type="EMBL" id="NHC13819.1"/>
    </source>
</evidence>
<reference evidence="1 2" key="1">
    <citation type="submission" date="2020-03" db="EMBL/GenBank/DDBJ databases">
        <title>Two novel Motilibacter sp.</title>
        <authorList>
            <person name="Liu S."/>
        </authorList>
    </citation>
    <scope>NUCLEOTIDE SEQUENCE [LARGE SCALE GENOMIC DNA]</scope>
    <source>
        <strain evidence="1 2">E257</strain>
    </source>
</reference>
<accession>A0ABX0GSH3</accession>
<proteinExistence type="predicted"/>
<sequence length="194" mass="20377">MADTRSLEGLRERIDRAGYYPDLVAEAVETSLAGESIKSYLVHQETTFDGEEVRRHVTVLVLTPTRLLVGHTDDSTEPGGSAPVATTSTEAVPISAVRSVVVTRVVPDPARHLPGTLPHEVTLTVGWGAVSRLDLEPASCSDPECEADHGYTGTATADDLPLRVSAAADGPDAVGQALEFARALSAATATAVRH</sequence>
<keyword evidence="2" id="KW-1185">Reference proteome</keyword>
<dbReference type="RefSeq" id="WP_166280749.1">
    <property type="nucleotide sequence ID" value="NZ_JAANNP010000003.1"/>
</dbReference>
<dbReference type="Proteomes" id="UP000800981">
    <property type="component" value="Unassembled WGS sequence"/>
</dbReference>
<protein>
    <submittedName>
        <fullName evidence="1">Phosphodiesterase</fullName>
    </submittedName>
</protein>
<evidence type="ECO:0000313" key="2">
    <source>
        <dbReference type="Proteomes" id="UP000800981"/>
    </source>
</evidence>